<name>A0A9P3UUG4_LYOSH</name>
<organism evidence="4 5">
    <name type="scientific">Lyophyllum shimeji</name>
    <name type="common">Hon-shimeji</name>
    <name type="synonym">Tricholoma shimeji</name>
    <dbReference type="NCBI Taxonomy" id="47721"/>
    <lineage>
        <taxon>Eukaryota</taxon>
        <taxon>Fungi</taxon>
        <taxon>Dikarya</taxon>
        <taxon>Basidiomycota</taxon>
        <taxon>Agaricomycotina</taxon>
        <taxon>Agaricomycetes</taxon>
        <taxon>Agaricomycetidae</taxon>
        <taxon>Agaricales</taxon>
        <taxon>Tricholomatineae</taxon>
        <taxon>Lyophyllaceae</taxon>
        <taxon>Lyophyllum</taxon>
    </lineage>
</organism>
<reference evidence="4" key="1">
    <citation type="submission" date="2022-07" db="EMBL/GenBank/DDBJ databases">
        <title>The genome of Lyophyllum shimeji provides insight into the initial evolution of ectomycorrhizal fungal genome.</title>
        <authorList>
            <person name="Kobayashi Y."/>
            <person name="Shibata T."/>
            <person name="Hirakawa H."/>
            <person name="Shigenobu S."/>
            <person name="Nishiyama T."/>
            <person name="Yamada A."/>
            <person name="Hasebe M."/>
            <person name="Kawaguchi M."/>
        </authorList>
    </citation>
    <scope>NUCLEOTIDE SEQUENCE</scope>
    <source>
        <strain evidence="4">AT787</strain>
    </source>
</reference>
<dbReference type="Gene3D" id="3.30.160.20">
    <property type="match status" value="1"/>
</dbReference>
<evidence type="ECO:0000256" key="2">
    <source>
        <dbReference type="SAM" id="MobiDB-lite"/>
    </source>
</evidence>
<keyword evidence="5" id="KW-1185">Reference proteome</keyword>
<dbReference type="AlphaFoldDB" id="A0A9P3UUG4"/>
<dbReference type="Pfam" id="PF00035">
    <property type="entry name" value="dsrm"/>
    <property type="match status" value="1"/>
</dbReference>
<keyword evidence="1" id="KW-0694">RNA-binding</keyword>
<gene>
    <name evidence="4" type="ORF">LshimejAT787_1800470</name>
</gene>
<proteinExistence type="predicted"/>
<accession>A0A9P3UUG4</accession>
<dbReference type="PROSITE" id="PS50137">
    <property type="entry name" value="DS_RBD"/>
    <property type="match status" value="1"/>
</dbReference>
<dbReference type="SMART" id="SM00358">
    <property type="entry name" value="DSRM"/>
    <property type="match status" value="1"/>
</dbReference>
<comment type="caution">
    <text evidence="4">The sequence shown here is derived from an EMBL/GenBank/DDBJ whole genome shotgun (WGS) entry which is preliminary data.</text>
</comment>
<evidence type="ECO:0000313" key="5">
    <source>
        <dbReference type="Proteomes" id="UP001063166"/>
    </source>
</evidence>
<dbReference type="EMBL" id="BRPK01000018">
    <property type="protein sequence ID" value="GLB44710.1"/>
    <property type="molecule type" value="Genomic_DNA"/>
</dbReference>
<dbReference type="SUPFAM" id="SSF54768">
    <property type="entry name" value="dsRNA-binding domain-like"/>
    <property type="match status" value="1"/>
</dbReference>
<dbReference type="Proteomes" id="UP001063166">
    <property type="component" value="Unassembled WGS sequence"/>
</dbReference>
<evidence type="ECO:0000256" key="1">
    <source>
        <dbReference type="PROSITE-ProRule" id="PRU00266"/>
    </source>
</evidence>
<evidence type="ECO:0000313" key="4">
    <source>
        <dbReference type="EMBL" id="GLB44710.1"/>
    </source>
</evidence>
<protein>
    <recommendedName>
        <fullName evidence="3">DRBM domain-containing protein</fullName>
    </recommendedName>
</protein>
<feature type="compositionally biased region" description="Polar residues" evidence="2">
    <location>
        <begin position="8"/>
        <end position="17"/>
    </location>
</feature>
<dbReference type="OrthoDB" id="3246846at2759"/>
<evidence type="ECO:0000259" key="3">
    <source>
        <dbReference type="PROSITE" id="PS50137"/>
    </source>
</evidence>
<dbReference type="InterPro" id="IPR014720">
    <property type="entry name" value="dsRBD_dom"/>
</dbReference>
<dbReference type="GO" id="GO:0003723">
    <property type="term" value="F:RNA binding"/>
    <property type="evidence" value="ECO:0007669"/>
    <property type="project" value="UniProtKB-UniRule"/>
</dbReference>
<feature type="domain" description="DRBM" evidence="3">
    <location>
        <begin position="30"/>
        <end position="97"/>
    </location>
</feature>
<sequence>MLARDPLTSAQLPNRSSPPALCFANSGQRHYRSDLNNLANKYRLKLQYEDKCEGPPHNCSWTSTAYINEIPYGSGNSRDKGGARERASKAAVEALESQGYTI</sequence>
<feature type="region of interest" description="Disordered" evidence="2">
    <location>
        <begin position="1"/>
        <end position="20"/>
    </location>
</feature>